<dbReference type="RefSeq" id="XP_015175530.1">
    <property type="nucleotide sequence ID" value="XM_015320044.1"/>
</dbReference>
<dbReference type="PANTHER" id="PTHR24393:SF34">
    <property type="entry name" value="PR_SET DOMAIN 13"/>
    <property type="match status" value="1"/>
</dbReference>
<dbReference type="GeneID" id="107065923"/>
<evidence type="ECO:0000256" key="4">
    <source>
        <dbReference type="ARBA" id="ARBA00022833"/>
    </source>
</evidence>
<dbReference type="SUPFAM" id="SSF57667">
    <property type="entry name" value="beta-beta-alpha zinc fingers"/>
    <property type="match status" value="5"/>
</dbReference>
<feature type="binding site" evidence="7">
    <location>
        <position position="61"/>
    </location>
    <ligand>
        <name>Zn(2+)</name>
        <dbReference type="ChEBI" id="CHEBI:29105"/>
    </ligand>
</feature>
<keyword evidence="3 6" id="KW-0863">Zinc-finger</keyword>
<evidence type="ECO:0000313" key="12">
    <source>
        <dbReference type="RefSeq" id="XP_015175530.1"/>
    </source>
</evidence>
<dbReference type="Gene3D" id="3.40.1800.20">
    <property type="match status" value="1"/>
</dbReference>
<feature type="domain" description="C2H2-type" evidence="9">
    <location>
        <begin position="386"/>
        <end position="413"/>
    </location>
</feature>
<feature type="domain" description="C2H2-type" evidence="9">
    <location>
        <begin position="470"/>
        <end position="497"/>
    </location>
</feature>
<proteinExistence type="predicted"/>
<evidence type="ECO:0000259" key="10">
    <source>
        <dbReference type="PROSITE" id="PS51915"/>
    </source>
</evidence>
<evidence type="ECO:0000256" key="1">
    <source>
        <dbReference type="ARBA" id="ARBA00022723"/>
    </source>
</evidence>
<feature type="domain" description="ZAD" evidence="10">
    <location>
        <begin position="9"/>
        <end position="85"/>
    </location>
</feature>
<protein>
    <submittedName>
        <fullName evidence="12">Zinc finger protein 184 isoform X1</fullName>
    </submittedName>
</protein>
<dbReference type="SMART" id="SM00868">
    <property type="entry name" value="zf-AD"/>
    <property type="match status" value="1"/>
</dbReference>
<keyword evidence="5" id="KW-0539">Nucleus</keyword>
<feature type="domain" description="C2H2-type" evidence="9">
    <location>
        <begin position="442"/>
        <end position="469"/>
    </location>
</feature>
<evidence type="ECO:0000313" key="11">
    <source>
        <dbReference type="Proteomes" id="UP000694924"/>
    </source>
</evidence>
<dbReference type="PROSITE" id="PS00028">
    <property type="entry name" value="ZINC_FINGER_C2H2_1"/>
    <property type="match status" value="9"/>
</dbReference>
<evidence type="ECO:0000256" key="7">
    <source>
        <dbReference type="PROSITE-ProRule" id="PRU01263"/>
    </source>
</evidence>
<dbReference type="PROSITE" id="PS50157">
    <property type="entry name" value="ZINC_FINGER_C2H2_2"/>
    <property type="match status" value="9"/>
</dbReference>
<feature type="domain" description="C2H2-type" evidence="9">
    <location>
        <begin position="587"/>
        <end position="614"/>
    </location>
</feature>
<dbReference type="SUPFAM" id="SSF57716">
    <property type="entry name" value="Glucocorticoid receptor-like (DNA-binding domain)"/>
    <property type="match status" value="1"/>
</dbReference>
<gene>
    <name evidence="12" type="primary">LOC107065923</name>
</gene>
<reference evidence="12" key="1">
    <citation type="submission" date="2025-08" db="UniProtKB">
        <authorList>
            <consortium name="RefSeq"/>
        </authorList>
    </citation>
    <scope>IDENTIFICATION</scope>
    <source>
        <tissue evidence="12">Whole body</tissue>
    </source>
</reference>
<keyword evidence="2" id="KW-0677">Repeat</keyword>
<dbReference type="Pfam" id="PF07776">
    <property type="entry name" value="zf-AD"/>
    <property type="match status" value="1"/>
</dbReference>
<dbReference type="PANTHER" id="PTHR24393">
    <property type="entry name" value="ZINC FINGER PROTEIN"/>
    <property type="match status" value="1"/>
</dbReference>
<organism evidence="11 12">
    <name type="scientific">Polistes dominula</name>
    <name type="common">European paper wasp</name>
    <name type="synonym">Vespa dominula</name>
    <dbReference type="NCBI Taxonomy" id="743375"/>
    <lineage>
        <taxon>Eukaryota</taxon>
        <taxon>Metazoa</taxon>
        <taxon>Ecdysozoa</taxon>
        <taxon>Arthropoda</taxon>
        <taxon>Hexapoda</taxon>
        <taxon>Insecta</taxon>
        <taxon>Pterygota</taxon>
        <taxon>Neoptera</taxon>
        <taxon>Endopterygota</taxon>
        <taxon>Hymenoptera</taxon>
        <taxon>Apocrita</taxon>
        <taxon>Aculeata</taxon>
        <taxon>Vespoidea</taxon>
        <taxon>Vespidae</taxon>
        <taxon>Polistinae</taxon>
        <taxon>Polistini</taxon>
        <taxon>Polistes</taxon>
    </lineage>
</organism>
<feature type="domain" description="C2H2-type" evidence="9">
    <location>
        <begin position="615"/>
        <end position="642"/>
    </location>
</feature>
<feature type="binding site" evidence="7">
    <location>
        <position position="58"/>
    </location>
    <ligand>
        <name>Zn(2+)</name>
        <dbReference type="ChEBI" id="CHEBI:29105"/>
    </ligand>
</feature>
<dbReference type="Proteomes" id="UP000694924">
    <property type="component" value="Unplaced"/>
</dbReference>
<feature type="domain" description="C2H2-type" evidence="9">
    <location>
        <begin position="503"/>
        <end position="530"/>
    </location>
</feature>
<dbReference type="Gene3D" id="3.30.160.60">
    <property type="entry name" value="Classic Zinc Finger"/>
    <property type="match status" value="8"/>
</dbReference>
<accession>A0ABM1I5P3</accession>
<dbReference type="Pfam" id="PF00096">
    <property type="entry name" value="zf-C2H2"/>
    <property type="match status" value="7"/>
</dbReference>
<feature type="region of interest" description="Disordered" evidence="8">
    <location>
        <begin position="638"/>
        <end position="660"/>
    </location>
</feature>
<keyword evidence="11" id="KW-1185">Reference proteome</keyword>
<dbReference type="InterPro" id="IPR013087">
    <property type="entry name" value="Znf_C2H2_type"/>
</dbReference>
<feature type="domain" description="C2H2-type" evidence="9">
    <location>
        <begin position="559"/>
        <end position="586"/>
    </location>
</feature>
<evidence type="ECO:0000256" key="5">
    <source>
        <dbReference type="ARBA" id="ARBA00023242"/>
    </source>
</evidence>
<feature type="domain" description="C2H2-type" evidence="9">
    <location>
        <begin position="531"/>
        <end position="558"/>
    </location>
</feature>
<keyword evidence="4 7" id="KW-0862">Zinc</keyword>
<keyword evidence="1 7" id="KW-0479">Metal-binding</keyword>
<evidence type="ECO:0000256" key="3">
    <source>
        <dbReference type="ARBA" id="ARBA00022771"/>
    </source>
</evidence>
<feature type="binding site" evidence="7">
    <location>
        <position position="11"/>
    </location>
    <ligand>
        <name>Zn(2+)</name>
        <dbReference type="ChEBI" id="CHEBI:29105"/>
    </ligand>
</feature>
<dbReference type="InterPro" id="IPR036236">
    <property type="entry name" value="Znf_C2H2_sf"/>
</dbReference>
<evidence type="ECO:0000256" key="6">
    <source>
        <dbReference type="PROSITE-ProRule" id="PRU00042"/>
    </source>
</evidence>
<dbReference type="SMART" id="SM00355">
    <property type="entry name" value="ZnF_C2H2"/>
    <property type="match status" value="10"/>
</dbReference>
<sequence length="706" mass="81952">MDWEVSYRNMCRACMKIDCKLLPIYCDDTSGIKNLPEKLQEVTLIRVDKNDGLPQMLCSKCAYRTIASYNFRLQVQKSEEKFRKMLNMQVEDVKEGMEENVNEQNYIILEDELMEKKFLFETSAMISDNCDNASSINEELKKEDTEKKREDEQSLEIISLMDFNSNNEMDKIQDHLDNIINDSQPDKLYNIKSELDDQFGNTSHSQDLNYTVVYVGDTEMESVKSQDHDRLCKSKDENINIQTLFSKTTFEESKTNENFLNTIYISGNMESKDAKALNIETEAWQMISTDEPIEQVDKINLNVEQDCKTTENMESQETNDSDSDYCIDRKDNIVGSLNDMIAKIKEIKTENNTIEYQCTLCLQNYDKLTGILLHTIDNHVPSSGPFFCVVCEMDCNSHKELRNHVKIHTGQFPYICFMCNKSYASKRYLKRHMVGHTNLGRYRCPKCGERFKTKVELENHIETHVHGAPYTCSQCPRLFNHKGNYKRHLISHLDPKGLHLPKFPCTVCGKRFLNNRTLETHMRVHTGEKPFQCDICNKSFSQQGNLLNHLRIHSNSRSYTCEVCGKRFNQRATLKDHSFIHTGEKPYICNVCGVGFTFSAALRRHMWNHASGKPFGCEICSSRFVGKYDLKRHMQIHSGRPKMKQRKKEGQNNTEEVSRENITEVVNTETVLIEQVLLNQDVTQVIPQEEAEKENVDALFNLIRYD</sequence>
<feature type="binding site" evidence="7">
    <location>
        <position position="14"/>
    </location>
    <ligand>
        <name>Zn(2+)</name>
        <dbReference type="ChEBI" id="CHEBI:29105"/>
    </ligand>
</feature>
<dbReference type="PROSITE" id="PS51915">
    <property type="entry name" value="ZAD"/>
    <property type="match status" value="1"/>
</dbReference>
<evidence type="ECO:0000256" key="8">
    <source>
        <dbReference type="SAM" id="MobiDB-lite"/>
    </source>
</evidence>
<evidence type="ECO:0000259" key="9">
    <source>
        <dbReference type="PROSITE" id="PS50157"/>
    </source>
</evidence>
<feature type="compositionally biased region" description="Basic residues" evidence="8">
    <location>
        <begin position="638"/>
        <end position="647"/>
    </location>
</feature>
<name>A0ABM1I5P3_POLDO</name>
<dbReference type="InterPro" id="IPR012934">
    <property type="entry name" value="Znf_AD"/>
</dbReference>
<dbReference type="Pfam" id="PF13894">
    <property type="entry name" value="zf-C2H2_4"/>
    <property type="match status" value="1"/>
</dbReference>
<feature type="domain" description="C2H2-type" evidence="9">
    <location>
        <begin position="414"/>
        <end position="441"/>
    </location>
</feature>
<evidence type="ECO:0000256" key="2">
    <source>
        <dbReference type="ARBA" id="ARBA00022737"/>
    </source>
</evidence>